<evidence type="ECO:0000256" key="8">
    <source>
        <dbReference type="ARBA" id="ARBA00023224"/>
    </source>
</evidence>
<feature type="region of interest" description="Disordered" evidence="10">
    <location>
        <begin position="324"/>
        <end position="359"/>
    </location>
</feature>
<evidence type="ECO:0000256" key="10">
    <source>
        <dbReference type="SAM" id="MobiDB-lite"/>
    </source>
</evidence>
<dbReference type="CDD" id="cd14978">
    <property type="entry name" value="7tmA_FMRFamide_R-like"/>
    <property type="match status" value="1"/>
</dbReference>
<accession>A0ABM1MZW5</accession>
<dbReference type="GeneID" id="108565265"/>
<sequence>MNESDMKHHHYILEVFQYYYTPILVHLGALGNALSVYVIFRTKLRKLSSSYYLVALSISDTIFLITIFILWLQMNGINIFNKPIVCPLMIYLSGVVGCMSVWVVMAFTAERFVAVMYPLKSKFMCTVSRAKIIIFTLLSIAMIVYSPQLLFADVIDHPVTNKSVCDVKAEWQREAHIFNIFDFIATFVVPMSVITVLNACIIKNIWKFSEVRRKLTNTKLEGNAARSRKSKNKSSQNLTKMLVIVSTVSVVMNLPSYICRILAYLIAADVLGVPASMIDSFILFQQLSQILFYTTFGINFALYCISGQNFRRSVATVFRMCNNDRPSENSPMPDNKTQSTGSTGSKKRRTPTRWVEEVL</sequence>
<keyword evidence="8 9" id="KW-0807">Transducer</keyword>
<feature type="transmembrane region" description="Helical" evidence="11">
    <location>
        <begin position="241"/>
        <end position="267"/>
    </location>
</feature>
<comment type="similarity">
    <text evidence="2 9">Belongs to the G-protein coupled receptor 1 family.</text>
</comment>
<feature type="transmembrane region" description="Helical" evidence="11">
    <location>
        <begin position="20"/>
        <end position="40"/>
    </location>
</feature>
<feature type="transmembrane region" description="Helical" evidence="11">
    <location>
        <begin position="88"/>
        <end position="109"/>
    </location>
</feature>
<dbReference type="Pfam" id="PF00001">
    <property type="entry name" value="7tm_1"/>
    <property type="match status" value="1"/>
</dbReference>
<dbReference type="InterPro" id="IPR000276">
    <property type="entry name" value="GPCR_Rhodpsn"/>
</dbReference>
<feature type="compositionally biased region" description="Polar residues" evidence="10">
    <location>
        <begin position="328"/>
        <end position="344"/>
    </location>
</feature>
<feature type="transmembrane region" description="Helical" evidence="11">
    <location>
        <begin position="183"/>
        <end position="206"/>
    </location>
</feature>
<dbReference type="InterPro" id="IPR017452">
    <property type="entry name" value="GPCR_Rhodpsn_7TM"/>
</dbReference>
<dbReference type="SUPFAM" id="SSF81321">
    <property type="entry name" value="Family A G protein-coupled receptor-like"/>
    <property type="match status" value="1"/>
</dbReference>
<evidence type="ECO:0000313" key="13">
    <source>
        <dbReference type="Proteomes" id="UP000695000"/>
    </source>
</evidence>
<feature type="transmembrane region" description="Helical" evidence="11">
    <location>
        <begin position="130"/>
        <end position="151"/>
    </location>
</feature>
<evidence type="ECO:0000256" key="1">
    <source>
        <dbReference type="ARBA" id="ARBA00004141"/>
    </source>
</evidence>
<organism evidence="13 14">
    <name type="scientific">Nicrophorus vespilloides</name>
    <name type="common">Boreal carrion beetle</name>
    <dbReference type="NCBI Taxonomy" id="110193"/>
    <lineage>
        <taxon>Eukaryota</taxon>
        <taxon>Metazoa</taxon>
        <taxon>Ecdysozoa</taxon>
        <taxon>Arthropoda</taxon>
        <taxon>Hexapoda</taxon>
        <taxon>Insecta</taxon>
        <taxon>Pterygota</taxon>
        <taxon>Neoptera</taxon>
        <taxon>Endopterygota</taxon>
        <taxon>Coleoptera</taxon>
        <taxon>Polyphaga</taxon>
        <taxon>Staphyliniformia</taxon>
        <taxon>Silphidae</taxon>
        <taxon>Nicrophorinae</taxon>
        <taxon>Nicrophorus</taxon>
    </lineage>
</organism>
<dbReference type="PANTHER" id="PTHR24243:SF230">
    <property type="entry name" value="G-PROTEIN COUPLED RECEPTORS FAMILY 1 PROFILE DOMAIN-CONTAINING PROTEIN"/>
    <property type="match status" value="1"/>
</dbReference>
<comment type="subcellular location">
    <subcellularLocation>
        <location evidence="1">Membrane</location>
        <topology evidence="1">Multi-pass membrane protein</topology>
    </subcellularLocation>
</comment>
<proteinExistence type="inferred from homology"/>
<dbReference type="PROSITE" id="PS50262">
    <property type="entry name" value="G_PROTEIN_RECEP_F1_2"/>
    <property type="match status" value="1"/>
</dbReference>
<dbReference type="PANTHER" id="PTHR24243">
    <property type="entry name" value="G-PROTEIN COUPLED RECEPTOR"/>
    <property type="match status" value="1"/>
</dbReference>
<evidence type="ECO:0000256" key="3">
    <source>
        <dbReference type="ARBA" id="ARBA00022692"/>
    </source>
</evidence>
<evidence type="ECO:0000313" key="14">
    <source>
        <dbReference type="RefSeq" id="XP_017780115.1"/>
    </source>
</evidence>
<feature type="transmembrane region" description="Helical" evidence="11">
    <location>
        <begin position="52"/>
        <end position="72"/>
    </location>
</feature>
<name>A0ABM1MZW5_NICVS</name>
<evidence type="ECO:0000259" key="12">
    <source>
        <dbReference type="PROSITE" id="PS50262"/>
    </source>
</evidence>
<dbReference type="Gene3D" id="1.20.1070.10">
    <property type="entry name" value="Rhodopsin 7-helix transmembrane proteins"/>
    <property type="match status" value="1"/>
</dbReference>
<keyword evidence="13" id="KW-1185">Reference proteome</keyword>
<keyword evidence="7 9" id="KW-0675">Receptor</keyword>
<feature type="domain" description="G-protein coupled receptors family 1 profile" evidence="12">
    <location>
        <begin position="31"/>
        <end position="303"/>
    </location>
</feature>
<evidence type="ECO:0000256" key="5">
    <source>
        <dbReference type="ARBA" id="ARBA00023040"/>
    </source>
</evidence>
<evidence type="ECO:0000256" key="6">
    <source>
        <dbReference type="ARBA" id="ARBA00023136"/>
    </source>
</evidence>
<keyword evidence="4 11" id="KW-1133">Transmembrane helix</keyword>
<dbReference type="PRINTS" id="PR00237">
    <property type="entry name" value="GPCRRHODOPSN"/>
</dbReference>
<feature type="transmembrane region" description="Helical" evidence="11">
    <location>
        <begin position="287"/>
        <end position="305"/>
    </location>
</feature>
<protein>
    <submittedName>
        <fullName evidence="14">FMRFamide receptor</fullName>
    </submittedName>
</protein>
<dbReference type="RefSeq" id="XP_017780115.1">
    <property type="nucleotide sequence ID" value="XM_017924626.1"/>
</dbReference>
<evidence type="ECO:0000256" key="4">
    <source>
        <dbReference type="ARBA" id="ARBA00022989"/>
    </source>
</evidence>
<keyword evidence="6 11" id="KW-0472">Membrane</keyword>
<evidence type="ECO:0000256" key="7">
    <source>
        <dbReference type="ARBA" id="ARBA00023170"/>
    </source>
</evidence>
<dbReference type="Proteomes" id="UP000695000">
    <property type="component" value="Unplaced"/>
</dbReference>
<evidence type="ECO:0000256" key="11">
    <source>
        <dbReference type="SAM" id="Phobius"/>
    </source>
</evidence>
<dbReference type="PROSITE" id="PS00237">
    <property type="entry name" value="G_PROTEIN_RECEP_F1_1"/>
    <property type="match status" value="1"/>
</dbReference>
<reference evidence="14" key="1">
    <citation type="submission" date="2025-08" db="UniProtKB">
        <authorList>
            <consortium name="RefSeq"/>
        </authorList>
    </citation>
    <scope>IDENTIFICATION</scope>
    <source>
        <tissue evidence="14">Whole Larva</tissue>
    </source>
</reference>
<keyword evidence="5 9" id="KW-0297">G-protein coupled receptor</keyword>
<evidence type="ECO:0000256" key="9">
    <source>
        <dbReference type="RuleBase" id="RU000688"/>
    </source>
</evidence>
<gene>
    <name evidence="14" type="primary">LOC108565265</name>
</gene>
<keyword evidence="3 9" id="KW-0812">Transmembrane</keyword>
<evidence type="ECO:0000256" key="2">
    <source>
        <dbReference type="ARBA" id="ARBA00010663"/>
    </source>
</evidence>